<dbReference type="Proteomes" id="UP001262582">
    <property type="component" value="Unassembled WGS sequence"/>
</dbReference>
<keyword evidence="1" id="KW-0812">Transmembrane</keyword>
<sequence>MIISNILYITLAVIFALGFAFFQYLYKAKRKGRNVYIFFVLRFLTVFALLLLLINPKIRSVTYEIEKPELLIAVDNSESIAHLQQAGTVQDYVKRITENEEINSRFQVQEFSFGKELSTQEELSFNEPQTNIYSALDQLDQVYKNNNAALLLISDGNQSIGRDFSYFKSSDNISLFPVVIGDTTQYSDLSLAAINVNRYAFLNNRFPVEAFINYSGEEPVRTRFEIRSGENVLFTENLNFSAEENSAVINATLPASSLGLLTYEAEVIPAENEKNQLNNVEKFAVEVIDERTKALILSARPHPDLGALKKSIEANEQRQAEIKYLEDDNLEIEDFQLVIIYQPNRSFNSVFEKILEDNQNYFVITGTETDWNFLNNFQNIFQKDAAFQEQEIFAVVNPNFNNFQFEDIGFEDFPPLLDQFGIVEILSSSIEPLLFQQIEGVETGEILLGISEATSSKSGFLLGENIWKWRAQSYVENQNFEEFDNFFGKIIQNLSSQARRDRLRVEYESFYYGNSEIAVSAQYFDENYQFDPGAQLDINFTNTETGDVVEAPLLLQNNYYKVDLGSLEPGEYQFTVKVQNSAISETGNFRIVDYNVEQQFVSANLEKLEFLANNNNANLYFSNSAESLINDLISDKRFVPVQKSHEKTVPLVDWYYLLFLLVLLLAGEWFYRKYIGLI</sequence>
<dbReference type="EMBL" id="JAVRHK010000008">
    <property type="protein sequence ID" value="MDT0677244.1"/>
    <property type="molecule type" value="Genomic_DNA"/>
</dbReference>
<proteinExistence type="predicted"/>
<feature type="transmembrane region" description="Helical" evidence="1">
    <location>
        <begin position="654"/>
        <end position="671"/>
    </location>
</feature>
<dbReference type="InterPro" id="IPR036465">
    <property type="entry name" value="vWFA_dom_sf"/>
</dbReference>
<keyword evidence="1" id="KW-0472">Membrane</keyword>
<reference evidence="2 3" key="1">
    <citation type="submission" date="2023-09" db="EMBL/GenBank/DDBJ databases">
        <authorList>
            <person name="Rey-Velasco X."/>
        </authorList>
    </citation>
    <scope>NUCLEOTIDE SEQUENCE [LARGE SCALE GENOMIC DNA]</scope>
    <source>
        <strain evidence="2 3">F117</strain>
    </source>
</reference>
<evidence type="ECO:0000313" key="3">
    <source>
        <dbReference type="Proteomes" id="UP001262582"/>
    </source>
</evidence>
<dbReference type="PANTHER" id="PTHR37947:SF1">
    <property type="entry name" value="BLL2462 PROTEIN"/>
    <property type="match status" value="1"/>
</dbReference>
<dbReference type="SUPFAM" id="SSF53300">
    <property type="entry name" value="vWA-like"/>
    <property type="match status" value="1"/>
</dbReference>
<protein>
    <submittedName>
        <fullName evidence="2">VWA domain-containing protein</fullName>
    </submittedName>
</protein>
<organism evidence="2 3">
    <name type="scientific">Autumnicola musiva</name>
    <dbReference type="NCBI Taxonomy" id="3075589"/>
    <lineage>
        <taxon>Bacteria</taxon>
        <taxon>Pseudomonadati</taxon>
        <taxon>Bacteroidota</taxon>
        <taxon>Flavobacteriia</taxon>
        <taxon>Flavobacteriales</taxon>
        <taxon>Flavobacteriaceae</taxon>
        <taxon>Autumnicola</taxon>
    </lineage>
</organism>
<dbReference type="RefSeq" id="WP_311503589.1">
    <property type="nucleotide sequence ID" value="NZ_JAVRHK010000008.1"/>
</dbReference>
<evidence type="ECO:0000256" key="1">
    <source>
        <dbReference type="SAM" id="Phobius"/>
    </source>
</evidence>
<feature type="transmembrane region" description="Helical" evidence="1">
    <location>
        <begin position="35"/>
        <end position="54"/>
    </location>
</feature>
<name>A0ABU3D6V8_9FLAO</name>
<keyword evidence="3" id="KW-1185">Reference proteome</keyword>
<dbReference type="PANTHER" id="PTHR37947">
    <property type="entry name" value="BLL2462 PROTEIN"/>
    <property type="match status" value="1"/>
</dbReference>
<accession>A0ABU3D6V8</accession>
<keyword evidence="1" id="KW-1133">Transmembrane helix</keyword>
<feature type="transmembrane region" description="Helical" evidence="1">
    <location>
        <begin position="6"/>
        <end position="26"/>
    </location>
</feature>
<gene>
    <name evidence="2" type="ORF">RM539_11715</name>
</gene>
<evidence type="ECO:0000313" key="2">
    <source>
        <dbReference type="EMBL" id="MDT0677244.1"/>
    </source>
</evidence>
<comment type="caution">
    <text evidence="2">The sequence shown here is derived from an EMBL/GenBank/DDBJ whole genome shotgun (WGS) entry which is preliminary data.</text>
</comment>